<dbReference type="RefSeq" id="WP_099018425.1">
    <property type="nucleotide sequence ID" value="NZ_NIHB01000001.1"/>
</dbReference>
<protein>
    <submittedName>
        <fullName evidence="2">Uncharacterized protein</fullName>
    </submittedName>
</protein>
<keyword evidence="1" id="KW-0472">Membrane</keyword>
<dbReference type="Proteomes" id="UP000295724">
    <property type="component" value="Unassembled WGS sequence"/>
</dbReference>
<feature type="transmembrane region" description="Helical" evidence="1">
    <location>
        <begin position="105"/>
        <end position="123"/>
    </location>
</feature>
<comment type="caution">
    <text evidence="2">The sequence shown here is derived from an EMBL/GenBank/DDBJ whole genome shotgun (WGS) entry which is preliminary data.</text>
</comment>
<evidence type="ECO:0000313" key="3">
    <source>
        <dbReference type="Proteomes" id="UP000295724"/>
    </source>
</evidence>
<keyword evidence="3" id="KW-1185">Reference proteome</keyword>
<dbReference type="EMBL" id="SNZB01000003">
    <property type="protein sequence ID" value="TDR20585.1"/>
    <property type="molecule type" value="Genomic_DNA"/>
</dbReference>
<feature type="transmembrane region" description="Helical" evidence="1">
    <location>
        <begin position="7"/>
        <end position="27"/>
    </location>
</feature>
<gene>
    <name evidence="2" type="ORF">C8D91_1559</name>
</gene>
<keyword evidence="1" id="KW-1133">Transmembrane helix</keyword>
<accession>A0A4R6XLS4</accession>
<organism evidence="2 3">
    <name type="scientific">Marinicella litoralis</name>
    <dbReference type="NCBI Taxonomy" id="644220"/>
    <lineage>
        <taxon>Bacteria</taxon>
        <taxon>Pseudomonadati</taxon>
        <taxon>Pseudomonadota</taxon>
        <taxon>Gammaproteobacteria</taxon>
        <taxon>Lysobacterales</taxon>
        <taxon>Marinicellaceae</taxon>
        <taxon>Marinicella</taxon>
    </lineage>
</organism>
<proteinExistence type="predicted"/>
<evidence type="ECO:0000313" key="2">
    <source>
        <dbReference type="EMBL" id="TDR20585.1"/>
    </source>
</evidence>
<reference evidence="2 3" key="1">
    <citation type="submission" date="2019-03" db="EMBL/GenBank/DDBJ databases">
        <title>Genomic Encyclopedia of Type Strains, Phase IV (KMG-IV): sequencing the most valuable type-strain genomes for metagenomic binning, comparative biology and taxonomic classification.</title>
        <authorList>
            <person name="Goeker M."/>
        </authorList>
    </citation>
    <scope>NUCLEOTIDE SEQUENCE [LARGE SCALE GENOMIC DNA]</scope>
    <source>
        <strain evidence="2 3">DSM 25488</strain>
    </source>
</reference>
<dbReference type="AlphaFoldDB" id="A0A4R6XLS4"/>
<name>A0A4R6XLS4_9GAMM</name>
<keyword evidence="1" id="KW-0812">Transmembrane</keyword>
<feature type="transmembrane region" description="Helical" evidence="1">
    <location>
        <begin position="47"/>
        <end position="64"/>
    </location>
</feature>
<sequence>MNILKNILGTLFLIFGLFTIVLYLLGIFSIDIGGYQIPMGRNFSTEFWGYISAVLLLAGGYMLIKNNLVSRWLLIGSVIFYILGATMPHWSSHGFGVFNYLMNQFYVSLSVRVLLTVLAIYAIHKVIADNKSVQSTPKGALDL</sequence>
<evidence type="ECO:0000256" key="1">
    <source>
        <dbReference type="SAM" id="Phobius"/>
    </source>
</evidence>
<feature type="transmembrane region" description="Helical" evidence="1">
    <location>
        <begin position="71"/>
        <end position="90"/>
    </location>
</feature>